<comment type="caution">
    <text evidence="11">The sequence shown here is derived from an EMBL/GenBank/DDBJ whole genome shotgun (WGS) entry which is preliminary data.</text>
</comment>
<keyword evidence="9" id="KW-1133">Transmembrane helix</keyword>
<feature type="transmembrane region" description="Helical" evidence="9">
    <location>
        <begin position="12"/>
        <end position="30"/>
    </location>
</feature>
<evidence type="ECO:0000256" key="8">
    <source>
        <dbReference type="ARBA" id="ARBA00023012"/>
    </source>
</evidence>
<feature type="transmembrane region" description="Helical" evidence="9">
    <location>
        <begin position="107"/>
        <end position="130"/>
    </location>
</feature>
<keyword evidence="5" id="KW-0547">Nucleotide-binding</keyword>
<keyword evidence="8" id="KW-0902">Two-component regulatory system</keyword>
<dbReference type="CDD" id="cd16917">
    <property type="entry name" value="HATPase_UhpB-NarQ-NarX-like"/>
    <property type="match status" value="1"/>
</dbReference>
<gene>
    <name evidence="11" type="ORF">GCM10009786_18570</name>
</gene>
<dbReference type="EC" id="2.7.13.3" evidence="2"/>
<feature type="domain" description="Signal transduction histidine kinase subgroup 3 dimerisation and phosphoacceptor" evidence="10">
    <location>
        <begin position="196"/>
        <end position="261"/>
    </location>
</feature>
<dbReference type="PANTHER" id="PTHR24421">
    <property type="entry name" value="NITRATE/NITRITE SENSOR PROTEIN NARX-RELATED"/>
    <property type="match status" value="1"/>
</dbReference>
<dbReference type="PANTHER" id="PTHR24421:SF10">
    <property type="entry name" value="NITRATE_NITRITE SENSOR PROTEIN NARQ"/>
    <property type="match status" value="1"/>
</dbReference>
<keyword evidence="4" id="KW-0808">Transferase</keyword>
<dbReference type="SUPFAM" id="SSF55874">
    <property type="entry name" value="ATPase domain of HSP90 chaperone/DNA topoisomerase II/histidine kinase"/>
    <property type="match status" value="1"/>
</dbReference>
<keyword evidence="9" id="KW-0472">Membrane</keyword>
<evidence type="ECO:0000313" key="11">
    <source>
        <dbReference type="EMBL" id="GAA2188647.1"/>
    </source>
</evidence>
<keyword evidence="7" id="KW-0067">ATP-binding</keyword>
<evidence type="ECO:0000256" key="4">
    <source>
        <dbReference type="ARBA" id="ARBA00022679"/>
    </source>
</evidence>
<keyword evidence="3" id="KW-0597">Phosphoprotein</keyword>
<reference evidence="12" key="1">
    <citation type="journal article" date="2019" name="Int. J. Syst. Evol. Microbiol.">
        <title>The Global Catalogue of Microorganisms (GCM) 10K type strain sequencing project: providing services to taxonomists for standard genome sequencing and annotation.</title>
        <authorList>
            <consortium name="The Broad Institute Genomics Platform"/>
            <consortium name="The Broad Institute Genome Sequencing Center for Infectious Disease"/>
            <person name="Wu L."/>
            <person name="Ma J."/>
        </authorList>
    </citation>
    <scope>NUCLEOTIDE SEQUENCE [LARGE SCALE GENOMIC DNA]</scope>
    <source>
        <strain evidence="12">JCM 14919</strain>
    </source>
</reference>
<proteinExistence type="predicted"/>
<dbReference type="Gene3D" id="3.30.565.10">
    <property type="entry name" value="Histidine kinase-like ATPase, C-terminal domain"/>
    <property type="match status" value="1"/>
</dbReference>
<keyword evidence="6" id="KW-0418">Kinase</keyword>
<sequence>MSAQRNRPPRIFTRGDVLALVVYLSISAVLDYLSLESELRTPAGPLVLLCAAGTATLCLWRRRPIVAFAVVLCLLLLTCAAGSGAEIALALIALYRAGAEFGSRRGWAALGVGALVACAGALITAFRVRLGPPVHGLALRVDWESWPTDWLSVSIVLIAAMLIASLLGINAGHRNRQVRAIMERAEQDVSIAAAGERERIAREMHDVIAHSLAVMIALADGAEATAAARPDESRRVMGRVAETGRRTLSEVKRLLTAVRDDSGAARPMPEPPTMRHLPALIEEFRAAGLPLRLDQAGAPEADSAVGLTVYRIVQESLTNVLRHARDVRDVRVRLEFTEHEARIVVTDRSAEAPAAVGHGRGLVGIQERAMFYDGEVRSGARAGGGWQVFVRLSLEEQ</sequence>
<dbReference type="Proteomes" id="UP001501084">
    <property type="component" value="Unassembled WGS sequence"/>
</dbReference>
<protein>
    <recommendedName>
        <fullName evidence="2">histidine kinase</fullName>
        <ecNumber evidence="2">2.7.13.3</ecNumber>
    </recommendedName>
</protein>
<evidence type="ECO:0000256" key="5">
    <source>
        <dbReference type="ARBA" id="ARBA00022741"/>
    </source>
</evidence>
<evidence type="ECO:0000256" key="7">
    <source>
        <dbReference type="ARBA" id="ARBA00022840"/>
    </source>
</evidence>
<name>A0ABP5N2V7_9MICO</name>
<dbReference type="InterPro" id="IPR011712">
    <property type="entry name" value="Sig_transdc_His_kin_sub3_dim/P"/>
</dbReference>
<dbReference type="RefSeq" id="WP_346058122.1">
    <property type="nucleotide sequence ID" value="NZ_BAAAOP010000006.1"/>
</dbReference>
<evidence type="ECO:0000313" key="12">
    <source>
        <dbReference type="Proteomes" id="UP001501084"/>
    </source>
</evidence>
<dbReference type="Gene3D" id="1.20.5.1930">
    <property type="match status" value="1"/>
</dbReference>
<keyword evidence="9" id="KW-0812">Transmembrane</keyword>
<dbReference type="Pfam" id="PF07730">
    <property type="entry name" value="HisKA_3"/>
    <property type="match status" value="1"/>
</dbReference>
<keyword evidence="12" id="KW-1185">Reference proteome</keyword>
<accession>A0ABP5N2V7</accession>
<feature type="transmembrane region" description="Helical" evidence="9">
    <location>
        <begin position="65"/>
        <end position="95"/>
    </location>
</feature>
<evidence type="ECO:0000256" key="9">
    <source>
        <dbReference type="SAM" id="Phobius"/>
    </source>
</evidence>
<organism evidence="11 12">
    <name type="scientific">Leucobacter alluvii</name>
    <dbReference type="NCBI Taxonomy" id="340321"/>
    <lineage>
        <taxon>Bacteria</taxon>
        <taxon>Bacillati</taxon>
        <taxon>Actinomycetota</taxon>
        <taxon>Actinomycetes</taxon>
        <taxon>Micrococcales</taxon>
        <taxon>Microbacteriaceae</taxon>
        <taxon>Leucobacter</taxon>
    </lineage>
</organism>
<comment type="catalytic activity">
    <reaction evidence="1">
        <text>ATP + protein L-histidine = ADP + protein N-phospho-L-histidine.</text>
        <dbReference type="EC" id="2.7.13.3"/>
    </reaction>
</comment>
<dbReference type="EMBL" id="BAAAOP010000006">
    <property type="protein sequence ID" value="GAA2188647.1"/>
    <property type="molecule type" value="Genomic_DNA"/>
</dbReference>
<evidence type="ECO:0000256" key="6">
    <source>
        <dbReference type="ARBA" id="ARBA00022777"/>
    </source>
</evidence>
<evidence type="ECO:0000256" key="3">
    <source>
        <dbReference type="ARBA" id="ARBA00022553"/>
    </source>
</evidence>
<dbReference type="InterPro" id="IPR036890">
    <property type="entry name" value="HATPase_C_sf"/>
</dbReference>
<dbReference type="InterPro" id="IPR050482">
    <property type="entry name" value="Sensor_HK_TwoCompSys"/>
</dbReference>
<feature type="transmembrane region" description="Helical" evidence="9">
    <location>
        <begin position="150"/>
        <end position="169"/>
    </location>
</feature>
<evidence type="ECO:0000256" key="2">
    <source>
        <dbReference type="ARBA" id="ARBA00012438"/>
    </source>
</evidence>
<evidence type="ECO:0000256" key="1">
    <source>
        <dbReference type="ARBA" id="ARBA00000085"/>
    </source>
</evidence>
<evidence type="ECO:0000259" key="10">
    <source>
        <dbReference type="Pfam" id="PF07730"/>
    </source>
</evidence>